<dbReference type="SMART" id="SM00978">
    <property type="entry name" value="Tim44"/>
    <property type="match status" value="1"/>
</dbReference>
<comment type="caution">
    <text evidence="5">The sequence shown here is derived from an EMBL/GenBank/DDBJ whole genome shotgun (WGS) entry which is preliminary data.</text>
</comment>
<dbReference type="SUPFAM" id="SSF54427">
    <property type="entry name" value="NTF2-like"/>
    <property type="match status" value="1"/>
</dbReference>
<keyword evidence="6" id="KW-1185">Reference proteome</keyword>
<evidence type="ECO:0000313" key="5">
    <source>
        <dbReference type="EMBL" id="MDC8771329.1"/>
    </source>
</evidence>
<keyword evidence="2" id="KW-0812">Transmembrane</keyword>
<feature type="transmembrane region" description="Helical" evidence="2">
    <location>
        <begin position="106"/>
        <end position="127"/>
    </location>
</feature>
<sequence length="312" mass="32317">MKRFLISAMVAVLALGLTTFDAEAKRLGGGGSSGMKRTAPPADAAKGPPVQQASPAPQQAATPAAAAAPGAAAAAAPKRNWMGPIAGLAAGLGIAALASHFGMGGALANVMTMLLIGVALMFVIGFVMRRMRAAKEPAAQGMQYAGAGAPFQTQPQQPVAAPVSPPAAFTAAPVATAAATAPTTALAGDGFDNAGFEQLAKRVFIRLQAANDAGDQADLRRFTTPEMYGVVQQELLDRKGAIQRTDVLQLDARVIERVQEHGQQIVSVRFWGLIREQSEAAAENFDEVWHLVRPVDESQEWAIAGIQATASA</sequence>
<feature type="chain" id="PRO_5047530906" evidence="3">
    <location>
        <begin position="25"/>
        <end position="312"/>
    </location>
</feature>
<gene>
    <name evidence="5" type="ORF">PRZ03_07075</name>
</gene>
<dbReference type="InterPro" id="IPR032710">
    <property type="entry name" value="NTF2-like_dom_sf"/>
</dbReference>
<dbReference type="InterPro" id="IPR007379">
    <property type="entry name" value="Tim44-like_dom"/>
</dbReference>
<dbReference type="EMBL" id="JAQQXT010000003">
    <property type="protein sequence ID" value="MDC8771329.1"/>
    <property type="molecule type" value="Genomic_DNA"/>
</dbReference>
<dbReference type="PANTHER" id="PTHR41542">
    <property type="entry name" value="BLL5807 PROTEIN"/>
    <property type="match status" value="1"/>
</dbReference>
<keyword evidence="2" id="KW-0472">Membrane</keyword>
<feature type="domain" description="Tim44-like" evidence="4">
    <location>
        <begin position="177"/>
        <end position="308"/>
    </location>
</feature>
<evidence type="ECO:0000256" key="3">
    <source>
        <dbReference type="SAM" id="SignalP"/>
    </source>
</evidence>
<feature type="signal peptide" evidence="3">
    <location>
        <begin position="1"/>
        <end position="24"/>
    </location>
</feature>
<dbReference type="Pfam" id="PF04280">
    <property type="entry name" value="Tim44"/>
    <property type="match status" value="1"/>
</dbReference>
<keyword evidence="2" id="KW-1133">Transmembrane helix</keyword>
<protein>
    <submittedName>
        <fullName evidence="5">Tim44-like domain-containing protein</fullName>
    </submittedName>
</protein>
<dbReference type="PANTHER" id="PTHR41542:SF1">
    <property type="entry name" value="BLL5807 PROTEIN"/>
    <property type="match status" value="1"/>
</dbReference>
<feature type="compositionally biased region" description="Low complexity" evidence="1">
    <location>
        <begin position="48"/>
        <end position="64"/>
    </location>
</feature>
<evidence type="ECO:0000256" key="2">
    <source>
        <dbReference type="SAM" id="Phobius"/>
    </source>
</evidence>
<reference evidence="5 6" key="1">
    <citation type="submission" date="2022-10" db="EMBL/GenBank/DDBJ databases">
        <title>Paucibacter sp. hw1 Genome sequencing.</title>
        <authorList>
            <person name="Park S."/>
        </authorList>
    </citation>
    <scope>NUCLEOTIDE SEQUENCE [LARGE SCALE GENOMIC DNA]</scope>
    <source>
        <strain evidence="6">hw1</strain>
    </source>
</reference>
<feature type="region of interest" description="Disordered" evidence="1">
    <location>
        <begin position="28"/>
        <end position="64"/>
    </location>
</feature>
<organism evidence="5 6">
    <name type="scientific">Roseateles albus</name>
    <dbReference type="NCBI Taxonomy" id="2987525"/>
    <lineage>
        <taxon>Bacteria</taxon>
        <taxon>Pseudomonadati</taxon>
        <taxon>Pseudomonadota</taxon>
        <taxon>Betaproteobacteria</taxon>
        <taxon>Burkholderiales</taxon>
        <taxon>Sphaerotilaceae</taxon>
        <taxon>Roseateles</taxon>
    </lineage>
</organism>
<evidence type="ECO:0000259" key="4">
    <source>
        <dbReference type="SMART" id="SM00978"/>
    </source>
</evidence>
<proteinExistence type="predicted"/>
<dbReference type="RefSeq" id="WP_273599632.1">
    <property type="nucleotide sequence ID" value="NZ_JAQQXT010000003.1"/>
</dbReference>
<accession>A0ABT5KCY5</accession>
<name>A0ABT5KCY5_9BURK</name>
<dbReference type="Gene3D" id="3.10.450.240">
    <property type="match status" value="1"/>
</dbReference>
<evidence type="ECO:0000313" key="6">
    <source>
        <dbReference type="Proteomes" id="UP001221189"/>
    </source>
</evidence>
<dbReference type="Proteomes" id="UP001221189">
    <property type="component" value="Unassembled WGS sequence"/>
</dbReference>
<keyword evidence="3" id="KW-0732">Signal</keyword>
<evidence type="ECO:0000256" key="1">
    <source>
        <dbReference type="SAM" id="MobiDB-lite"/>
    </source>
</evidence>